<proteinExistence type="evidence at transcript level"/>
<dbReference type="Pfam" id="PF01353">
    <property type="entry name" value="GFP"/>
    <property type="match status" value="1"/>
</dbReference>
<dbReference type="SUPFAM" id="SSF54511">
    <property type="entry name" value="GFP-like"/>
    <property type="match status" value="1"/>
</dbReference>
<evidence type="ECO:0000256" key="1">
    <source>
        <dbReference type="ARBA" id="ARBA00008949"/>
    </source>
</evidence>
<keyword evidence="4" id="KW-0599">Photoprotein</keyword>
<evidence type="ECO:0000313" key="5">
    <source>
        <dbReference type="EMBL" id="ACV52372.1"/>
    </source>
</evidence>
<accession>D1KWS9</accession>
<dbReference type="AlphaFoldDB" id="D1KWS9"/>
<keyword evidence="2" id="KW-0157">Chromophore</keyword>
<dbReference type="InterPro" id="IPR009017">
    <property type="entry name" value="GFP"/>
</dbReference>
<dbReference type="GO" id="GO:0008218">
    <property type="term" value="P:bioluminescence"/>
    <property type="evidence" value="ECO:0007669"/>
    <property type="project" value="UniProtKB-KW"/>
</dbReference>
<dbReference type="Gene3D" id="3.30.1300.40">
    <property type="match status" value="1"/>
</dbReference>
<reference evidence="5" key="1">
    <citation type="journal article" date="2009" name="Mol. Biol. Evol.">
        <title>Novel internal regions of fluorescent proteins undergo divergent evolutionary patterns.</title>
        <authorList>
            <person name="Gruber D.F."/>
            <person name="DeSalle R."/>
            <person name="Lienau E.K."/>
            <person name="Tchernov D."/>
            <person name="Pieribone V.A."/>
            <person name="Kao H.T."/>
        </authorList>
    </citation>
    <scope>NUCLEOTIDE SEQUENCE</scope>
    <source>
        <strain evidence="5">Lizard Island 28a</strain>
    </source>
</reference>
<dbReference type="InterPro" id="IPR011584">
    <property type="entry name" value="GFP-related"/>
</dbReference>
<sequence length="230" mass="25880">MSAHIKPNMKIKLRMEGDVNGHPFVITGEGSGKPYEGTHAIDLKVKEGGPLPFAYDILTAAFQYGNRAFTKYPADIPDYFKQSFPDGYCWERSMVFEDQGICVVKSVISLDKKEPDCFNYDIRFYGVNFPATGPVMKKKTVKWEPSTQTMYERDGVLVGDVNMALLLEGGGHHRCDFKSTYRAKGVVLNMPGNHYVDHRIEIIHHDKGYNSVTVHESAEARHCSLPSKAK</sequence>
<evidence type="ECO:0000256" key="4">
    <source>
        <dbReference type="ARBA" id="ARBA00023262"/>
    </source>
</evidence>
<dbReference type="EMBL" id="GQ385206">
    <property type="protein sequence ID" value="ACV52372.1"/>
    <property type="molecule type" value="mRNA"/>
</dbReference>
<comment type="similarity">
    <text evidence="1">Belongs to the GFP family.</text>
</comment>
<evidence type="ECO:0000256" key="2">
    <source>
        <dbReference type="ARBA" id="ARBA00022991"/>
    </source>
</evidence>
<keyword evidence="3" id="KW-0455">Luminescence</keyword>
<dbReference type="SMR" id="D1KWS9"/>
<evidence type="ECO:0000256" key="3">
    <source>
        <dbReference type="ARBA" id="ARBA00023223"/>
    </source>
</evidence>
<protein>
    <submittedName>
        <fullName evidence="5">Fluorescent protein</fullName>
    </submittedName>
</protein>
<dbReference type="Gene3D" id="2.40.155.10">
    <property type="entry name" value="Green fluorescent protein"/>
    <property type="match status" value="1"/>
</dbReference>
<organism evidence="5">
    <name type="scientific">Scleractinia sp. Lizard Island 28</name>
    <dbReference type="NCBI Taxonomy" id="666643"/>
    <lineage>
        <taxon>Eukaryota</taxon>
        <taxon>Metazoa</taxon>
        <taxon>Cnidaria</taxon>
        <taxon>Anthozoa</taxon>
        <taxon>Hexacorallia</taxon>
        <taxon>Scleractinia</taxon>
    </lineage>
</organism>
<name>D1KWS9_9CNID</name>